<dbReference type="Proteomes" id="UP000694867">
    <property type="component" value="Unplaced"/>
</dbReference>
<dbReference type="RefSeq" id="XP_003739874.1">
    <property type="nucleotide sequence ID" value="XM_003739826.2"/>
</dbReference>
<proteinExistence type="predicted"/>
<protein>
    <submittedName>
        <fullName evidence="4">Uncharacterized protein LOC100901958</fullName>
    </submittedName>
</protein>
<name>A0AAJ6VWH9_9ACAR</name>
<evidence type="ECO:0000313" key="3">
    <source>
        <dbReference type="Proteomes" id="UP000694867"/>
    </source>
</evidence>
<feature type="chain" id="PRO_5042478456" evidence="2">
    <location>
        <begin position="19"/>
        <end position="227"/>
    </location>
</feature>
<feature type="region of interest" description="Disordered" evidence="1">
    <location>
        <begin position="29"/>
        <end position="50"/>
    </location>
</feature>
<reference evidence="4" key="1">
    <citation type="submission" date="2025-08" db="UniProtKB">
        <authorList>
            <consortium name="RefSeq"/>
        </authorList>
    </citation>
    <scope>IDENTIFICATION</scope>
</reference>
<evidence type="ECO:0000313" key="4">
    <source>
        <dbReference type="RefSeq" id="XP_003739874.1"/>
    </source>
</evidence>
<dbReference type="KEGG" id="goe:100901958"/>
<evidence type="ECO:0000256" key="1">
    <source>
        <dbReference type="SAM" id="MobiDB-lite"/>
    </source>
</evidence>
<gene>
    <name evidence="4" type="primary">LOC100901958</name>
</gene>
<accession>A0AAJ6VWH9</accession>
<feature type="signal peptide" evidence="2">
    <location>
        <begin position="1"/>
        <end position="18"/>
    </location>
</feature>
<dbReference type="GeneID" id="100901958"/>
<keyword evidence="3" id="KW-1185">Reference proteome</keyword>
<organism evidence="3 4">
    <name type="scientific">Galendromus occidentalis</name>
    <name type="common">western predatory mite</name>
    <dbReference type="NCBI Taxonomy" id="34638"/>
    <lineage>
        <taxon>Eukaryota</taxon>
        <taxon>Metazoa</taxon>
        <taxon>Ecdysozoa</taxon>
        <taxon>Arthropoda</taxon>
        <taxon>Chelicerata</taxon>
        <taxon>Arachnida</taxon>
        <taxon>Acari</taxon>
        <taxon>Parasitiformes</taxon>
        <taxon>Mesostigmata</taxon>
        <taxon>Gamasina</taxon>
        <taxon>Phytoseioidea</taxon>
        <taxon>Phytoseiidae</taxon>
        <taxon>Typhlodrominae</taxon>
        <taxon>Galendromus</taxon>
    </lineage>
</organism>
<evidence type="ECO:0000256" key="2">
    <source>
        <dbReference type="SAM" id="SignalP"/>
    </source>
</evidence>
<keyword evidence="2" id="KW-0732">Signal</keyword>
<sequence>MDSARILCVAGLICVALASPLPLRAAAPGADGDNGKLPPSSEGRAAPALPVHHVEKRAAVTVEKEVKIQPIHPNALQDTGELLRLVALLPAKSLQLVRDLTVPILDQSLAVPASLLETALGKRAALDLLLHKKIPPPAEQAPELGPEKMLGVGGQLKHKFLTLEHLLLNPHGLVKTKDISAEPAALEKDLLIKTPLKTVDIKIVAAPDLEALTTTPGPITTTAVPPP</sequence>
<dbReference type="AlphaFoldDB" id="A0AAJ6VWH9"/>